<name>A0A1W2EXM3_9SPHI</name>
<evidence type="ECO:0000256" key="3">
    <source>
        <dbReference type="ARBA" id="ARBA00023163"/>
    </source>
</evidence>
<dbReference type="InterPro" id="IPR010982">
    <property type="entry name" value="Lambda_DNA-bd_dom_sf"/>
</dbReference>
<dbReference type="AlphaFoldDB" id="A0A1W2EXM3"/>
<evidence type="ECO:0000313" key="5">
    <source>
        <dbReference type="EMBL" id="SMD14445.1"/>
    </source>
</evidence>
<dbReference type="EMBL" id="FWYB01000017">
    <property type="protein sequence ID" value="SMD14445.1"/>
    <property type="molecule type" value="Genomic_DNA"/>
</dbReference>
<dbReference type="GO" id="GO:0000976">
    <property type="term" value="F:transcription cis-regulatory region binding"/>
    <property type="evidence" value="ECO:0007669"/>
    <property type="project" value="TreeGrafter"/>
</dbReference>
<keyword evidence="2" id="KW-0238">DNA-binding</keyword>
<dbReference type="STRING" id="475255.SAMN04488101_11787"/>
<dbReference type="CDD" id="cd01392">
    <property type="entry name" value="HTH_LacI"/>
    <property type="match status" value="1"/>
</dbReference>
<dbReference type="PROSITE" id="PS50932">
    <property type="entry name" value="HTH_LACI_2"/>
    <property type="match status" value="1"/>
</dbReference>
<evidence type="ECO:0000256" key="1">
    <source>
        <dbReference type="ARBA" id="ARBA00023015"/>
    </source>
</evidence>
<evidence type="ECO:0000259" key="4">
    <source>
        <dbReference type="PROSITE" id="PS50932"/>
    </source>
</evidence>
<dbReference type="SUPFAM" id="SSF53822">
    <property type="entry name" value="Periplasmic binding protein-like I"/>
    <property type="match status" value="1"/>
</dbReference>
<dbReference type="SMART" id="SM00354">
    <property type="entry name" value="HTH_LACI"/>
    <property type="match status" value="1"/>
</dbReference>
<dbReference type="InterPro" id="IPR000843">
    <property type="entry name" value="HTH_LacI"/>
</dbReference>
<reference evidence="5 6" key="1">
    <citation type="submission" date="2017-04" db="EMBL/GenBank/DDBJ databases">
        <authorList>
            <person name="Afonso C.L."/>
            <person name="Miller P.J."/>
            <person name="Scott M.A."/>
            <person name="Spackman E."/>
            <person name="Goraichik I."/>
            <person name="Dimitrov K.M."/>
            <person name="Suarez D.L."/>
            <person name="Swayne D.E."/>
        </authorList>
    </citation>
    <scope>NUCLEOTIDE SEQUENCE [LARGE SCALE GENOMIC DNA]</scope>
    <source>
        <strain evidence="5 6">DSM 19625</strain>
    </source>
</reference>
<organism evidence="5 6">
    <name type="scientific">Pedobacter nyackensis</name>
    <dbReference type="NCBI Taxonomy" id="475255"/>
    <lineage>
        <taxon>Bacteria</taxon>
        <taxon>Pseudomonadati</taxon>
        <taxon>Bacteroidota</taxon>
        <taxon>Sphingobacteriia</taxon>
        <taxon>Sphingobacteriales</taxon>
        <taxon>Sphingobacteriaceae</taxon>
        <taxon>Pedobacter</taxon>
    </lineage>
</organism>
<dbReference type="Gene3D" id="3.40.50.2300">
    <property type="match status" value="2"/>
</dbReference>
<dbReference type="CDD" id="cd06307">
    <property type="entry name" value="PBP1_sugar_binding"/>
    <property type="match status" value="1"/>
</dbReference>
<dbReference type="GO" id="GO:0003700">
    <property type="term" value="F:DNA-binding transcription factor activity"/>
    <property type="evidence" value="ECO:0007669"/>
    <property type="project" value="TreeGrafter"/>
</dbReference>
<dbReference type="PANTHER" id="PTHR30146">
    <property type="entry name" value="LACI-RELATED TRANSCRIPTIONAL REPRESSOR"/>
    <property type="match status" value="1"/>
</dbReference>
<dbReference type="Pfam" id="PF00356">
    <property type="entry name" value="LacI"/>
    <property type="match status" value="1"/>
</dbReference>
<dbReference type="PROSITE" id="PS00356">
    <property type="entry name" value="HTH_LACI_1"/>
    <property type="match status" value="1"/>
</dbReference>
<keyword evidence="1" id="KW-0805">Transcription regulation</keyword>
<accession>A0A1W2EXM3</accession>
<keyword evidence="6" id="KW-1185">Reference proteome</keyword>
<dbReference type="SUPFAM" id="SSF47413">
    <property type="entry name" value="lambda repressor-like DNA-binding domains"/>
    <property type="match status" value="1"/>
</dbReference>
<dbReference type="InterPro" id="IPR028082">
    <property type="entry name" value="Peripla_BP_I"/>
</dbReference>
<feature type="domain" description="HTH lacI-type" evidence="4">
    <location>
        <begin position="10"/>
        <end position="64"/>
    </location>
</feature>
<dbReference type="OrthoDB" id="628703at2"/>
<dbReference type="InterPro" id="IPR025997">
    <property type="entry name" value="SBP_2_dom"/>
</dbReference>
<evidence type="ECO:0000256" key="2">
    <source>
        <dbReference type="ARBA" id="ARBA00023125"/>
    </source>
</evidence>
<keyword evidence="3" id="KW-0804">Transcription</keyword>
<protein>
    <submittedName>
        <fullName evidence="5">Transcriptional regulator, LacI family</fullName>
    </submittedName>
</protein>
<proteinExistence type="predicted"/>
<dbReference type="PANTHER" id="PTHR30146:SF144">
    <property type="entry name" value="LACI-FAMILY TRANSCRIPTION REGULATOR"/>
    <property type="match status" value="1"/>
</dbReference>
<sequence>MKKTEEKELVGVREIARKANVSIATVDRVLHNRTGVSAKTKEKIDAIIEELNYKPNILARRLASKQILRFAVLIPSVSKETDYWDAPLSGVLQAESEISAYGIQIETFLFDQNDKKSFVKQSEKIIHGNFNGVLLAPMFIDESSRFVDECSKLNIPCVFINSDIPDKNSLCYIGPNLYQSGYLTAHISGYLLKENDKVLIVNISKEIDNHHHLLRKEEGFRKYFSDNHKNNEIFKVDIRDTAYDSVKASLSATLKANPVNLIFVTNSRVSSVARYLEEENIHDVKLIGYDFLKDNIEYLKKQTIDFLICQKPIEQGYRGMMALYTHFVHATPIEKVYYMPIDIITKENYQFYRN</sequence>
<dbReference type="Pfam" id="PF13407">
    <property type="entry name" value="Peripla_BP_4"/>
    <property type="match status" value="1"/>
</dbReference>
<dbReference type="Gene3D" id="1.10.260.40">
    <property type="entry name" value="lambda repressor-like DNA-binding domains"/>
    <property type="match status" value="1"/>
</dbReference>
<dbReference type="Proteomes" id="UP000192678">
    <property type="component" value="Unassembled WGS sequence"/>
</dbReference>
<evidence type="ECO:0000313" key="6">
    <source>
        <dbReference type="Proteomes" id="UP000192678"/>
    </source>
</evidence>
<gene>
    <name evidence="5" type="ORF">SAMN04488101_11787</name>
</gene>